<dbReference type="SUPFAM" id="SSF74650">
    <property type="entry name" value="Galactose mutarotase-like"/>
    <property type="match status" value="1"/>
</dbReference>
<keyword evidence="2" id="KW-0378">Hydrolase</keyword>
<organism evidence="7 8">
    <name type="scientific">Undibacterium nitidum</name>
    <dbReference type="NCBI Taxonomy" id="2762298"/>
    <lineage>
        <taxon>Bacteria</taxon>
        <taxon>Pseudomonadati</taxon>
        <taxon>Pseudomonadota</taxon>
        <taxon>Betaproteobacteria</taxon>
        <taxon>Burkholderiales</taxon>
        <taxon>Oxalobacteraceae</taxon>
        <taxon>Undibacterium</taxon>
    </lineage>
</organism>
<dbReference type="AlphaFoldDB" id="A0A923HSM7"/>
<evidence type="ECO:0000256" key="2">
    <source>
        <dbReference type="RuleBase" id="RU361185"/>
    </source>
</evidence>
<dbReference type="InterPro" id="IPR011013">
    <property type="entry name" value="Gal_mutarotase_sf_dom"/>
</dbReference>
<dbReference type="InterPro" id="IPR025887">
    <property type="entry name" value="Glyco_hydro_31_N_dom"/>
</dbReference>
<dbReference type="GO" id="GO:0030246">
    <property type="term" value="F:carbohydrate binding"/>
    <property type="evidence" value="ECO:0007669"/>
    <property type="project" value="InterPro"/>
</dbReference>
<feature type="domain" description="Glycosyl hydrolase family 31 C-terminal" evidence="6">
    <location>
        <begin position="607"/>
        <end position="694"/>
    </location>
</feature>
<dbReference type="EMBL" id="JACOFZ010000006">
    <property type="protein sequence ID" value="MBC3882575.1"/>
    <property type="molecule type" value="Genomic_DNA"/>
</dbReference>
<evidence type="ECO:0000256" key="1">
    <source>
        <dbReference type="ARBA" id="ARBA00007806"/>
    </source>
</evidence>
<dbReference type="Gene3D" id="3.20.20.80">
    <property type="entry name" value="Glycosidases"/>
    <property type="match status" value="1"/>
</dbReference>
<dbReference type="Gene3D" id="2.60.40.1760">
    <property type="entry name" value="glycosyl hydrolase (family 31)"/>
    <property type="match status" value="1"/>
</dbReference>
<evidence type="ECO:0000259" key="5">
    <source>
        <dbReference type="Pfam" id="PF13802"/>
    </source>
</evidence>
<keyword evidence="2" id="KW-0326">Glycosidase</keyword>
<gene>
    <name evidence="7" type="ORF">H8K36_14390</name>
</gene>
<evidence type="ECO:0000313" key="8">
    <source>
        <dbReference type="Proteomes" id="UP000627446"/>
    </source>
</evidence>
<dbReference type="GO" id="GO:0005975">
    <property type="term" value="P:carbohydrate metabolic process"/>
    <property type="evidence" value="ECO:0007669"/>
    <property type="project" value="InterPro"/>
</dbReference>
<accession>A0A923HSM7</accession>
<dbReference type="Proteomes" id="UP000627446">
    <property type="component" value="Unassembled WGS sequence"/>
</dbReference>
<dbReference type="InterPro" id="IPR000322">
    <property type="entry name" value="Glyco_hydro_31_TIM"/>
</dbReference>
<dbReference type="PANTHER" id="PTHR22762">
    <property type="entry name" value="ALPHA-GLUCOSIDASE"/>
    <property type="match status" value="1"/>
</dbReference>
<dbReference type="CDD" id="cd06598">
    <property type="entry name" value="GH31_transferase_CtsZ"/>
    <property type="match status" value="1"/>
</dbReference>
<feature type="chain" id="PRO_5037733851" evidence="3">
    <location>
        <begin position="33"/>
        <end position="839"/>
    </location>
</feature>
<dbReference type="InterPro" id="IPR017853">
    <property type="entry name" value="GH"/>
</dbReference>
<sequence length="839" mass="94305">MKKLSVPALSLSSSLVSLAVMSLCAMSATAHAQNTERRFESAKRFKDHVEVRTNDGVYVIKPYSNEIFETSFIPKEQSSATAGSDLIKNKSHAVVAVPQRLKTRFVQSGAYVEYGSAGLSVQIRKSPFQLKYFYQDKLLTSEKLGYQTIKDKQADADPNLTPNRERLSFNLDANEALYGGGARALGMNRRGNRLPLFNKAHYGYEERSQQMNYSIPLVYSSKLYAIHFDNAAIGHLDLDSQHDNSLNYDTIGGRKTYQVIAGKNWQELVTNYVGLTGKQPLPPRWAFGNFASRFGYHSEDEARKVIAQFRAEKMPVDAIIFDLYWFGKDIKGTMGNLAFDADNFKNPRGMIADFAQQGVKTVLITEPFILTTSQRWKEAVDQGILATDGKGKPFTYDFYFGNTGLIDVFKPQARTWFWNIYKDLAQQGVAGVWGDLGEPEVHPSALKHEGASADEVHNIYGHEWAKLVADGYRKDFPQQRPFILMRAGSSGSQRFGLIPWSGDVNRTWGGLRSQTEIALQMGMQGLAYMHSDLGGFAGANLDDELYARWLQYGVFQPVFRPHAQEEVPAEPIFRSEQAKALARQAIELRYRLLPYNYTLAFENSQTGMPLMRPGFFAEPGNAELLKDASTFLWGQDFLVQPVTNPGQKTANVRFPADSAWINFYSGQRHAAASQSLEQLEASHIPVFVRAGAFIPMVPEQAKLQSTQFYDGSQLELHYYHDESVANSQRQLYEDDGLTSDAWAKGIYRLSHLKAQWNKPSNTKPASLMIELQQTLGKAAPQALKQERQTLVVLHQITSQPKQVLLNGAPVNMEWEAQQQELRVSLSEKAGSKNQLKVLW</sequence>
<dbReference type="Pfam" id="PF13802">
    <property type="entry name" value="Gal_mutarotas_2"/>
    <property type="match status" value="1"/>
</dbReference>
<dbReference type="SUPFAM" id="SSF51445">
    <property type="entry name" value="(Trans)glycosidases"/>
    <property type="match status" value="1"/>
</dbReference>
<proteinExistence type="inferred from homology"/>
<dbReference type="InterPro" id="IPR048395">
    <property type="entry name" value="Glyco_hydro_31_C"/>
</dbReference>
<dbReference type="Pfam" id="PF21365">
    <property type="entry name" value="Glyco_hydro_31_3rd"/>
    <property type="match status" value="1"/>
</dbReference>
<name>A0A923HSM7_9BURK</name>
<protein>
    <submittedName>
        <fullName evidence="7">DUF5110 domain-containing protein</fullName>
    </submittedName>
</protein>
<feature type="signal peptide" evidence="3">
    <location>
        <begin position="1"/>
        <end position="32"/>
    </location>
</feature>
<feature type="domain" description="Glycoside hydrolase family 31 TIM barrel" evidence="4">
    <location>
        <begin position="280"/>
        <end position="599"/>
    </location>
</feature>
<dbReference type="GO" id="GO:0004553">
    <property type="term" value="F:hydrolase activity, hydrolyzing O-glycosyl compounds"/>
    <property type="evidence" value="ECO:0007669"/>
    <property type="project" value="InterPro"/>
</dbReference>
<keyword evidence="8" id="KW-1185">Reference proteome</keyword>
<keyword evidence="3" id="KW-0732">Signal</keyword>
<comment type="similarity">
    <text evidence="1 2">Belongs to the glycosyl hydrolase 31 family.</text>
</comment>
<dbReference type="Pfam" id="PF01055">
    <property type="entry name" value="Glyco_hydro_31_2nd"/>
    <property type="match status" value="1"/>
</dbReference>
<dbReference type="SUPFAM" id="SSF51011">
    <property type="entry name" value="Glycosyl hydrolase domain"/>
    <property type="match status" value="1"/>
</dbReference>
<dbReference type="InterPro" id="IPR013780">
    <property type="entry name" value="Glyco_hydro_b"/>
</dbReference>
<evidence type="ECO:0000256" key="3">
    <source>
        <dbReference type="SAM" id="SignalP"/>
    </source>
</evidence>
<comment type="caution">
    <text evidence="7">The sequence shown here is derived from an EMBL/GenBank/DDBJ whole genome shotgun (WGS) entry which is preliminary data.</text>
</comment>
<evidence type="ECO:0000259" key="6">
    <source>
        <dbReference type="Pfam" id="PF21365"/>
    </source>
</evidence>
<reference evidence="7" key="1">
    <citation type="submission" date="2020-08" db="EMBL/GenBank/DDBJ databases">
        <title>Novel species isolated from subtropical streams in China.</title>
        <authorList>
            <person name="Lu H."/>
        </authorList>
    </citation>
    <scope>NUCLEOTIDE SEQUENCE</scope>
    <source>
        <strain evidence="7">LX22W</strain>
    </source>
</reference>
<dbReference type="Gene3D" id="2.60.40.1180">
    <property type="entry name" value="Golgi alpha-mannosidase II"/>
    <property type="match status" value="2"/>
</dbReference>
<dbReference type="PANTHER" id="PTHR22762:SF120">
    <property type="entry name" value="HETEROGLYCAN GLUCOSIDASE 1"/>
    <property type="match status" value="1"/>
</dbReference>
<feature type="domain" description="Glycoside hydrolase family 31 N-terminal" evidence="5">
    <location>
        <begin position="60"/>
        <end position="237"/>
    </location>
</feature>
<evidence type="ECO:0000313" key="7">
    <source>
        <dbReference type="EMBL" id="MBC3882575.1"/>
    </source>
</evidence>
<dbReference type="CDD" id="cd14752">
    <property type="entry name" value="GH31_N"/>
    <property type="match status" value="1"/>
</dbReference>
<evidence type="ECO:0000259" key="4">
    <source>
        <dbReference type="Pfam" id="PF01055"/>
    </source>
</evidence>